<feature type="domain" description="Amidohydrolase 3" evidence="2">
    <location>
        <begin position="71"/>
        <end position="554"/>
    </location>
</feature>
<dbReference type="PANTHER" id="PTHR22642">
    <property type="entry name" value="IMIDAZOLONEPROPIONASE"/>
    <property type="match status" value="1"/>
</dbReference>
<evidence type="ECO:0000313" key="4">
    <source>
        <dbReference type="Proteomes" id="UP000199072"/>
    </source>
</evidence>
<dbReference type="Gene3D" id="3.10.310.70">
    <property type="match status" value="1"/>
</dbReference>
<dbReference type="InterPro" id="IPR032466">
    <property type="entry name" value="Metal_Hydrolase"/>
</dbReference>
<dbReference type="Pfam" id="PF07969">
    <property type="entry name" value="Amidohydro_3"/>
    <property type="match status" value="1"/>
</dbReference>
<dbReference type="SUPFAM" id="SSF51338">
    <property type="entry name" value="Composite domain of metallo-dependent hydrolases"/>
    <property type="match status" value="1"/>
</dbReference>
<dbReference type="SUPFAM" id="SSF51556">
    <property type="entry name" value="Metallo-dependent hydrolases"/>
    <property type="match status" value="1"/>
</dbReference>
<evidence type="ECO:0000256" key="1">
    <source>
        <dbReference type="SAM" id="SignalP"/>
    </source>
</evidence>
<name>A0A1G7DXE7_9SPHI</name>
<sequence length="559" mass="61200">MKKLITLSVLLIFTVAAQAQQADLVLTGGNIITLKEKGHRAQAVAIKDGRILAIGSNADVLKYVGKATRKIELNGKTIIPGFNDVHQHPAPVYPFSAPYAVLKLDTVSSMKNLLTLLRLKAAITPKGMLIRGVGYNETKLGGQPIRDSLDKASTDHPILISHVSGHLSAANSLLMDRSGITEATKDPDGGLFERYPGTNKPDGICKESAAGALRKAKNILYPPNPTPAQEMEGFRLYFNQVLASGVTSVGDAWTTPEKVKIYQKLTAEKFPMRLNLIIGVDYLDQVLSGKIPQMQTDFLRISTIKVIHGNSLSGKTCWLYEPYDMINPLTGKQDYYGIPPARSQAGLDSLFLKIHSFGWQIACHSNGDREIDMVIAAIENAQKVNPRQDARHRIEHCSITNQNILDKIKQDGIVPVFHCYMYELGEKMLVYGPERLKMLHPTQTAQQMGITYALHSDAPISTYPAMLRLGSAVTRKTKEGVVIGANQCIDAEDAIKAYTYGGAYATFEEKKKGSLLPGQFADMVVLNADPTTINPDDIKDIKVNTTIVGGKIVYQAGKK</sequence>
<accession>A0A1G7DXE7</accession>
<reference evidence="3 4" key="1">
    <citation type="submission" date="2016-10" db="EMBL/GenBank/DDBJ databases">
        <authorList>
            <person name="de Groot N.N."/>
        </authorList>
    </citation>
    <scope>NUCLEOTIDE SEQUENCE [LARGE SCALE GENOMIC DNA]</scope>
    <source>
        <strain evidence="3 4">47C3B</strain>
    </source>
</reference>
<keyword evidence="1" id="KW-0732">Signal</keyword>
<dbReference type="PANTHER" id="PTHR22642:SF2">
    <property type="entry name" value="PROTEIN LONG AFTER FAR-RED 3"/>
    <property type="match status" value="1"/>
</dbReference>
<dbReference type="Proteomes" id="UP000199072">
    <property type="component" value="Unassembled WGS sequence"/>
</dbReference>
<evidence type="ECO:0000259" key="2">
    <source>
        <dbReference type="Pfam" id="PF07969"/>
    </source>
</evidence>
<evidence type="ECO:0000313" key="3">
    <source>
        <dbReference type="EMBL" id="SDE56081.1"/>
    </source>
</evidence>
<dbReference type="InterPro" id="IPR013108">
    <property type="entry name" value="Amidohydro_3"/>
</dbReference>
<gene>
    <name evidence="3" type="ORF">SAMN05216464_107173</name>
</gene>
<dbReference type="AlphaFoldDB" id="A0A1G7DXE7"/>
<dbReference type="GO" id="GO:0016810">
    <property type="term" value="F:hydrolase activity, acting on carbon-nitrogen (but not peptide) bonds"/>
    <property type="evidence" value="ECO:0007669"/>
    <property type="project" value="InterPro"/>
</dbReference>
<dbReference type="Gene3D" id="3.20.20.140">
    <property type="entry name" value="Metal-dependent hydrolases"/>
    <property type="match status" value="1"/>
</dbReference>
<protein>
    <recommendedName>
        <fullName evidence="2">Amidohydrolase 3 domain-containing protein</fullName>
    </recommendedName>
</protein>
<feature type="chain" id="PRO_5011712455" description="Amidohydrolase 3 domain-containing protein" evidence="1">
    <location>
        <begin position="20"/>
        <end position="559"/>
    </location>
</feature>
<dbReference type="OrthoDB" id="9767366at2"/>
<proteinExistence type="predicted"/>
<dbReference type="InterPro" id="IPR033932">
    <property type="entry name" value="YtcJ-like"/>
</dbReference>
<feature type="signal peptide" evidence="1">
    <location>
        <begin position="1"/>
        <end position="19"/>
    </location>
</feature>
<dbReference type="EMBL" id="FNAI01000007">
    <property type="protein sequence ID" value="SDE56081.1"/>
    <property type="molecule type" value="Genomic_DNA"/>
</dbReference>
<dbReference type="RefSeq" id="WP_091150545.1">
    <property type="nucleotide sequence ID" value="NZ_FNAI01000007.1"/>
</dbReference>
<organism evidence="3 4">
    <name type="scientific">Mucilaginibacter pineti</name>
    <dbReference type="NCBI Taxonomy" id="1391627"/>
    <lineage>
        <taxon>Bacteria</taxon>
        <taxon>Pseudomonadati</taxon>
        <taxon>Bacteroidota</taxon>
        <taxon>Sphingobacteriia</taxon>
        <taxon>Sphingobacteriales</taxon>
        <taxon>Sphingobacteriaceae</taxon>
        <taxon>Mucilaginibacter</taxon>
    </lineage>
</organism>
<keyword evidence="4" id="KW-1185">Reference proteome</keyword>
<dbReference type="InterPro" id="IPR011059">
    <property type="entry name" value="Metal-dep_hydrolase_composite"/>
</dbReference>
<dbReference type="STRING" id="1391627.SAMN05216464_107173"/>
<dbReference type="CDD" id="cd01300">
    <property type="entry name" value="YtcJ_like"/>
    <property type="match status" value="1"/>
</dbReference>
<dbReference type="Gene3D" id="2.30.40.10">
    <property type="entry name" value="Urease, subunit C, domain 1"/>
    <property type="match status" value="1"/>
</dbReference>